<evidence type="ECO:0000256" key="1">
    <source>
        <dbReference type="SAM" id="MobiDB-lite"/>
    </source>
</evidence>
<dbReference type="AlphaFoldDB" id="A0A0H2RG76"/>
<accession>A0A0H2RG76</accession>
<keyword evidence="3" id="KW-1185">Reference proteome</keyword>
<dbReference type="InParanoid" id="A0A0H2RG76"/>
<name>A0A0H2RG76_9AGAM</name>
<feature type="region of interest" description="Disordered" evidence="1">
    <location>
        <begin position="67"/>
        <end position="88"/>
    </location>
</feature>
<organism evidence="2 3">
    <name type="scientific">Schizopora paradoxa</name>
    <dbReference type="NCBI Taxonomy" id="27342"/>
    <lineage>
        <taxon>Eukaryota</taxon>
        <taxon>Fungi</taxon>
        <taxon>Dikarya</taxon>
        <taxon>Basidiomycota</taxon>
        <taxon>Agaricomycotina</taxon>
        <taxon>Agaricomycetes</taxon>
        <taxon>Hymenochaetales</taxon>
        <taxon>Schizoporaceae</taxon>
        <taxon>Schizopora</taxon>
    </lineage>
</organism>
<sequence>MTAEVIGAPKELDGTPSLRLAPRPPFLRIHPSIHLGNRDTTWRCRVISDSHSELTTSRRQTHCCQQEQARQDANSAQKSSRCSLRHSPDSNFAVIGATPLRLELGVELIALQNRDRCRQLAMQSIDRMTSPRH</sequence>
<evidence type="ECO:0000313" key="3">
    <source>
        <dbReference type="Proteomes" id="UP000053477"/>
    </source>
</evidence>
<feature type="compositionally biased region" description="Polar residues" evidence="1">
    <location>
        <begin position="67"/>
        <end position="82"/>
    </location>
</feature>
<proteinExistence type="predicted"/>
<protein>
    <submittedName>
        <fullName evidence="2">Uncharacterized protein</fullName>
    </submittedName>
</protein>
<dbReference type="EMBL" id="KQ086014">
    <property type="protein sequence ID" value="KLO10890.1"/>
    <property type="molecule type" value="Genomic_DNA"/>
</dbReference>
<evidence type="ECO:0000313" key="2">
    <source>
        <dbReference type="EMBL" id="KLO10890.1"/>
    </source>
</evidence>
<reference evidence="2 3" key="1">
    <citation type="submission" date="2015-04" db="EMBL/GenBank/DDBJ databases">
        <title>Complete genome sequence of Schizopora paradoxa KUC8140, a cosmopolitan wood degrader in East Asia.</title>
        <authorList>
            <consortium name="DOE Joint Genome Institute"/>
            <person name="Min B."/>
            <person name="Park H."/>
            <person name="Jang Y."/>
            <person name="Kim J.-J."/>
            <person name="Kim K.H."/>
            <person name="Pangilinan J."/>
            <person name="Lipzen A."/>
            <person name="Riley R."/>
            <person name="Grigoriev I.V."/>
            <person name="Spatafora J.W."/>
            <person name="Choi I.-G."/>
        </authorList>
    </citation>
    <scope>NUCLEOTIDE SEQUENCE [LARGE SCALE GENOMIC DNA]</scope>
    <source>
        <strain evidence="2 3">KUC8140</strain>
    </source>
</reference>
<dbReference type="Proteomes" id="UP000053477">
    <property type="component" value="Unassembled WGS sequence"/>
</dbReference>
<gene>
    <name evidence="2" type="ORF">SCHPADRAFT_496388</name>
</gene>